<dbReference type="EMBL" id="BGPR01043644">
    <property type="protein sequence ID" value="GBO20265.1"/>
    <property type="molecule type" value="Genomic_DNA"/>
</dbReference>
<organism evidence="2 3">
    <name type="scientific">Araneus ventricosus</name>
    <name type="common">Orbweaver spider</name>
    <name type="synonym">Epeira ventricosa</name>
    <dbReference type="NCBI Taxonomy" id="182803"/>
    <lineage>
        <taxon>Eukaryota</taxon>
        <taxon>Metazoa</taxon>
        <taxon>Ecdysozoa</taxon>
        <taxon>Arthropoda</taxon>
        <taxon>Chelicerata</taxon>
        <taxon>Arachnida</taxon>
        <taxon>Araneae</taxon>
        <taxon>Araneomorphae</taxon>
        <taxon>Entelegynae</taxon>
        <taxon>Araneoidea</taxon>
        <taxon>Araneidae</taxon>
        <taxon>Araneus</taxon>
    </lineage>
</organism>
<accession>A0A4Y2V4S9</accession>
<gene>
    <name evidence="2" type="ORF">AVEN_131326_1</name>
</gene>
<evidence type="ECO:0000313" key="3">
    <source>
        <dbReference type="Proteomes" id="UP000499080"/>
    </source>
</evidence>
<reference evidence="2 3" key="1">
    <citation type="journal article" date="2019" name="Sci. Rep.">
        <title>Orb-weaving spider Araneus ventricosus genome elucidates the spidroin gene catalogue.</title>
        <authorList>
            <person name="Kono N."/>
            <person name="Nakamura H."/>
            <person name="Ohtoshi R."/>
            <person name="Moran D.A.P."/>
            <person name="Shinohara A."/>
            <person name="Yoshida Y."/>
            <person name="Fujiwara M."/>
            <person name="Mori M."/>
            <person name="Tomita M."/>
            <person name="Arakawa K."/>
        </authorList>
    </citation>
    <scope>NUCLEOTIDE SEQUENCE [LARGE SCALE GENOMIC DNA]</scope>
</reference>
<sequence length="103" mass="11316">MSTTGVRHPTNKFQFSVINRLKEVSGTTRAASTLPAPATPDIRTIHTSATSSLPNSPQQSLISEEPLCWGARHGASRRNCLFQESPGRREEKNHCDFIGVQVN</sequence>
<protein>
    <submittedName>
        <fullName evidence="2">Uncharacterized protein</fullName>
    </submittedName>
</protein>
<evidence type="ECO:0000313" key="2">
    <source>
        <dbReference type="EMBL" id="GBO20265.1"/>
    </source>
</evidence>
<comment type="caution">
    <text evidence="2">The sequence shown here is derived from an EMBL/GenBank/DDBJ whole genome shotgun (WGS) entry which is preliminary data.</text>
</comment>
<proteinExistence type="predicted"/>
<keyword evidence="3" id="KW-1185">Reference proteome</keyword>
<dbReference type="AlphaFoldDB" id="A0A4Y2V4S9"/>
<dbReference type="Proteomes" id="UP000499080">
    <property type="component" value="Unassembled WGS sequence"/>
</dbReference>
<evidence type="ECO:0000256" key="1">
    <source>
        <dbReference type="SAM" id="MobiDB-lite"/>
    </source>
</evidence>
<name>A0A4Y2V4S9_ARAVE</name>
<feature type="region of interest" description="Disordered" evidence="1">
    <location>
        <begin position="26"/>
        <end position="59"/>
    </location>
</feature>
<feature type="compositionally biased region" description="Polar residues" evidence="1">
    <location>
        <begin position="45"/>
        <end position="59"/>
    </location>
</feature>